<dbReference type="InterPro" id="IPR018168">
    <property type="entry name" value="Ubi_Hdrlase_CS"/>
</dbReference>
<dbReference type="GO" id="GO:0071949">
    <property type="term" value="F:FAD binding"/>
    <property type="evidence" value="ECO:0007669"/>
    <property type="project" value="InterPro"/>
</dbReference>
<dbReference type="Pfam" id="PF01494">
    <property type="entry name" value="FAD_binding_3"/>
    <property type="match status" value="2"/>
</dbReference>
<feature type="domain" description="FAD-binding" evidence="12">
    <location>
        <begin position="66"/>
        <end position="253"/>
    </location>
</feature>
<dbReference type="EC" id="1.14.15.46" evidence="11"/>
<evidence type="ECO:0000256" key="11">
    <source>
        <dbReference type="HAMAP-Rule" id="MF_03193"/>
    </source>
</evidence>
<dbReference type="Gene3D" id="3.50.50.60">
    <property type="entry name" value="FAD/NAD(P)-binding domain"/>
    <property type="match status" value="2"/>
</dbReference>
<keyword evidence="10 11" id="KW-0472">Membrane</keyword>
<dbReference type="UniPathway" id="UPA00232"/>
<dbReference type="SUPFAM" id="SSF51905">
    <property type="entry name" value="FAD/NAD(P)-binding domain"/>
    <property type="match status" value="1"/>
</dbReference>
<evidence type="ECO:0000256" key="9">
    <source>
        <dbReference type="ARBA" id="ARBA00023128"/>
    </source>
</evidence>
<dbReference type="EC" id="1.14.15.45" evidence="11"/>
<dbReference type="KEGG" id="ncs:NCAS_0E00580"/>
<dbReference type="RefSeq" id="XP_003676489.1">
    <property type="nucleotide sequence ID" value="XM_003676441.1"/>
</dbReference>
<organism evidence="13 14">
    <name type="scientific">Naumovozyma castellii</name>
    <name type="common">Yeast</name>
    <name type="synonym">Saccharomyces castellii</name>
    <dbReference type="NCBI Taxonomy" id="27288"/>
    <lineage>
        <taxon>Eukaryota</taxon>
        <taxon>Fungi</taxon>
        <taxon>Dikarya</taxon>
        <taxon>Ascomycota</taxon>
        <taxon>Saccharomycotina</taxon>
        <taxon>Saccharomycetes</taxon>
        <taxon>Saccharomycetales</taxon>
        <taxon>Saccharomycetaceae</taxon>
        <taxon>Naumovozyma</taxon>
    </lineage>
</organism>
<dbReference type="eggNOG" id="KOG3855">
    <property type="taxonomic scope" value="Eukaryota"/>
</dbReference>
<dbReference type="HOGENOM" id="CLU_009665_8_0_1"/>
<proteinExistence type="inferred from homology"/>
<keyword evidence="8 11" id="KW-0503">Monooxygenase</keyword>
<dbReference type="FunFam" id="3.50.50.60:FF:000239">
    <property type="entry name" value="Ubiquinone biosynthesis monooxygenase COQ6, mitochondrial"/>
    <property type="match status" value="1"/>
</dbReference>
<feature type="domain" description="FAD-binding" evidence="12">
    <location>
        <begin position="392"/>
        <end position="442"/>
    </location>
</feature>
<comment type="function">
    <text evidence="11">FAD-dependent monooxygenase required for two non-consecutive steps during ubiquinone biosynthesis. Required for the C5-ring hydroxylation during ubiquinone biosynthesis by catalyzing the hydroxylation of 4-hydroxy-3-(all-trans-polyprenyl)benzoic acid to 3,4-dihydroxy-5-(all-trans-polyprenyl)benzoic acid. Also acts downstream of coq4, for the C1-hydroxylation during ubiquinone biosynthesis by catalyzing the hydroxylation of 2-methoxy-6-(all-trans-polyprenyl)phenol to 2-methoxy-6-(all-trans-polyprenyl)benzene-1,4-diol. The electrons required for the hydroxylation reaction are funneled indirectly to coq6 from NADPH via a ferredoxin/ferredoxin reductase system.</text>
</comment>
<dbReference type="NCBIfam" id="TIGR01988">
    <property type="entry name" value="Ubi-OHases"/>
    <property type="match status" value="1"/>
</dbReference>
<dbReference type="GO" id="GO:0120538">
    <property type="term" value="F:2-methoxy-6-polyprenolphenol 4-hydroxylase activity"/>
    <property type="evidence" value="ECO:0007669"/>
    <property type="project" value="UniProtKB-EC"/>
</dbReference>
<evidence type="ECO:0000256" key="6">
    <source>
        <dbReference type="ARBA" id="ARBA00022827"/>
    </source>
</evidence>
<evidence type="ECO:0000256" key="10">
    <source>
        <dbReference type="ARBA" id="ARBA00023136"/>
    </source>
</evidence>
<dbReference type="OMA" id="VKQMQVW"/>
<evidence type="ECO:0000256" key="5">
    <source>
        <dbReference type="ARBA" id="ARBA00022792"/>
    </source>
</evidence>
<dbReference type="PROSITE" id="PS01304">
    <property type="entry name" value="UBIH"/>
    <property type="match status" value="1"/>
</dbReference>
<comment type="pathway">
    <text evidence="11">Cofactor biosynthesis; ubiquinone biosynthesis.</text>
</comment>
<accession>G0VF63</accession>
<comment type="cofactor">
    <cofactor evidence="1 11">
        <name>FAD</name>
        <dbReference type="ChEBI" id="CHEBI:57692"/>
    </cofactor>
</comment>
<dbReference type="GO" id="GO:0106364">
    <property type="term" value="F:4-hydroxy-3-all-trans-polyprenylbenzoate oxygenase activity"/>
    <property type="evidence" value="ECO:0007669"/>
    <property type="project" value="UniProtKB-EC"/>
</dbReference>
<dbReference type="STRING" id="1064592.G0VF63"/>
<evidence type="ECO:0000256" key="8">
    <source>
        <dbReference type="ARBA" id="ARBA00023033"/>
    </source>
</evidence>
<keyword evidence="3 11" id="KW-0285">Flavoprotein</keyword>
<dbReference type="GeneID" id="96903761"/>
<dbReference type="InterPro" id="IPR002938">
    <property type="entry name" value="FAD-bd"/>
</dbReference>
<dbReference type="FunFam" id="3.50.50.60:FF:000021">
    <property type="entry name" value="Ubiquinone biosynthesis monooxygenase COQ6"/>
    <property type="match status" value="1"/>
</dbReference>
<gene>
    <name evidence="13" type="primary">NCAS0E00580</name>
    <name evidence="11" type="synonym">COQ6</name>
    <name evidence="13" type="ordered locus">NCAS_0E00580</name>
</gene>
<dbReference type="PANTHER" id="PTHR43876">
    <property type="entry name" value="UBIQUINONE BIOSYNTHESIS MONOOXYGENASE COQ6, MITOCHONDRIAL"/>
    <property type="match status" value="1"/>
</dbReference>
<keyword evidence="9 11" id="KW-0496">Mitochondrion</keyword>
<sequence>MSSRTMRVFSLSSNCWNLQPQGNKGRKRTNKNLRGQMMLSRTRTVASKYPRLLVRQLATVKAAPKETDVLIVGGGPAGLTFATAIKTSPELSHLSTTLVDAGDIKNKVGSFYDNPPDYFTNRVVSLTPKSLNFLEHHLKVKLMNERIQPYDGLYITDGCTPATLDLEKDSMLYMIEILNIQSSLLKKMQEHKHGLKLIDQTKVANIEYTDPKDPQSWPIVTLDNGEVFKTRLLVGADGFNSPVRKFSGIHSRGWFYNTFGLVATLKLETPPFKIRGWQRFLPTGPIAHLPLPGNNATLVWSTGGEALSRLLMSLPAEQFTTLVNAAFILDDADMQFYYKQLSKGEMTTEELVKDVASRKEQVLESLNDAGDDMFVDEHYPPLVSDVVENTRARFPLKFSHADTYCTDRIALVGDAAHTTHPLAGQGLNMGQGDVEALVSALEKASMRGLDIGSMLSLEPFWADRYPFNLTRLGMADKLHKIYHTNFEPVVALRSLGLNLTNMIPPIKDRIMDTLTGKY</sequence>
<dbReference type="Proteomes" id="UP000001640">
    <property type="component" value="Chromosome 5"/>
</dbReference>
<evidence type="ECO:0000256" key="1">
    <source>
        <dbReference type="ARBA" id="ARBA00001974"/>
    </source>
</evidence>
<evidence type="ECO:0000313" key="13">
    <source>
        <dbReference type="EMBL" id="CCC70128.1"/>
    </source>
</evidence>
<evidence type="ECO:0000256" key="3">
    <source>
        <dbReference type="ARBA" id="ARBA00022630"/>
    </source>
</evidence>
<dbReference type="InterPro" id="IPR010971">
    <property type="entry name" value="UbiH/COQ6"/>
</dbReference>
<dbReference type="HAMAP" id="MF_03193">
    <property type="entry name" value="COQ6_monooxygenase"/>
    <property type="match status" value="1"/>
</dbReference>
<dbReference type="InParanoid" id="G0VF63"/>
<dbReference type="PRINTS" id="PR00420">
    <property type="entry name" value="RNGMNOXGNASE"/>
</dbReference>
<comment type="catalytic activity">
    <reaction evidence="11">
        <text>a 4-hydroxy-3-(all-trans-polyprenyl)benzoate + 2 reduced [2Fe-2S]-[ferredoxin] + O2 + 2 H(+) = a 3,4-dihydroxy-5-(all-trans-polyprenyl)benzoate + 2 oxidized [2Fe-2S]-[ferredoxin] + H2O</text>
        <dbReference type="Rhea" id="RHEA:81195"/>
        <dbReference type="Rhea" id="RHEA-COMP:9514"/>
        <dbReference type="Rhea" id="RHEA-COMP:10000"/>
        <dbReference type="Rhea" id="RHEA-COMP:10001"/>
        <dbReference type="Rhea" id="RHEA-COMP:10930"/>
        <dbReference type="ChEBI" id="CHEBI:15377"/>
        <dbReference type="ChEBI" id="CHEBI:15378"/>
        <dbReference type="ChEBI" id="CHEBI:15379"/>
        <dbReference type="ChEBI" id="CHEBI:33737"/>
        <dbReference type="ChEBI" id="CHEBI:33738"/>
        <dbReference type="ChEBI" id="CHEBI:64694"/>
        <dbReference type="ChEBI" id="CHEBI:78396"/>
        <dbReference type="EC" id="1.14.15.45"/>
    </reaction>
</comment>
<dbReference type="NCBIfam" id="TIGR01989">
    <property type="entry name" value="COQ6"/>
    <property type="match status" value="1"/>
</dbReference>
<keyword evidence="6 11" id="KW-0274">FAD</keyword>
<evidence type="ECO:0000256" key="7">
    <source>
        <dbReference type="ARBA" id="ARBA00023002"/>
    </source>
</evidence>
<dbReference type="InterPro" id="IPR051205">
    <property type="entry name" value="UbiH/COQ6_monooxygenase"/>
</dbReference>
<evidence type="ECO:0000256" key="4">
    <source>
        <dbReference type="ARBA" id="ARBA00022688"/>
    </source>
</evidence>
<evidence type="ECO:0000313" key="14">
    <source>
        <dbReference type="Proteomes" id="UP000001640"/>
    </source>
</evidence>
<dbReference type="AlphaFoldDB" id="G0VF63"/>
<evidence type="ECO:0000259" key="12">
    <source>
        <dbReference type="Pfam" id="PF01494"/>
    </source>
</evidence>
<reference evidence="13 14" key="1">
    <citation type="journal article" date="2011" name="Proc. Natl. Acad. Sci. U.S.A.">
        <title>Evolutionary erosion of yeast sex chromosomes by mating-type switching accidents.</title>
        <authorList>
            <person name="Gordon J.L."/>
            <person name="Armisen D."/>
            <person name="Proux-Wera E."/>
            <person name="Oheigeartaigh S.S."/>
            <person name="Byrne K.P."/>
            <person name="Wolfe K.H."/>
        </authorList>
    </citation>
    <scope>NUCLEOTIDE SEQUENCE [LARGE SCALE GENOMIC DNA]</scope>
    <source>
        <strain evidence="14">ATCC 76901 / BCRC 22586 / CBS 4309 / NBRC 1992 / NRRL Y-12630</strain>
    </source>
</reference>
<name>G0VF63_NAUCA</name>
<dbReference type="GO" id="GO:0031314">
    <property type="term" value="C:extrinsic component of mitochondrial inner membrane"/>
    <property type="evidence" value="ECO:0007669"/>
    <property type="project" value="UniProtKB-UniRule"/>
</dbReference>
<comment type="subcellular location">
    <subcellularLocation>
        <location evidence="11">Mitochondrion inner membrane</location>
        <topology evidence="11">Peripheral membrane protein</topology>
        <orientation evidence="11">Matrix side</orientation>
    </subcellularLocation>
</comment>
<dbReference type="OrthoDB" id="683240at2759"/>
<comment type="catalytic activity">
    <reaction evidence="11">
        <text>a 2-methoxy-6-(all-trans-polyprenyl)phenol + 2 reduced [2Fe-2S]-[ferredoxin] + O2 + 2 H(+) = a 2-methoxy-6-(all-trans-polyprenyl)benzene-1,4-diol + 2 oxidized [2Fe-2S]-[ferredoxin] + H2O</text>
        <dbReference type="Rhea" id="RHEA:81183"/>
        <dbReference type="Rhea" id="RHEA-COMP:9551"/>
        <dbReference type="Rhea" id="RHEA-COMP:10000"/>
        <dbReference type="Rhea" id="RHEA-COMP:10001"/>
        <dbReference type="Rhea" id="RHEA-COMP:10858"/>
        <dbReference type="ChEBI" id="CHEBI:15377"/>
        <dbReference type="ChEBI" id="CHEBI:15378"/>
        <dbReference type="ChEBI" id="CHEBI:15379"/>
        <dbReference type="ChEBI" id="CHEBI:33737"/>
        <dbReference type="ChEBI" id="CHEBI:33738"/>
        <dbReference type="ChEBI" id="CHEBI:62731"/>
        <dbReference type="ChEBI" id="CHEBI:84166"/>
        <dbReference type="EC" id="1.14.15.46"/>
    </reaction>
</comment>
<dbReference type="GO" id="GO:0016712">
    <property type="term" value="F:oxidoreductase activity, acting on paired donors, with incorporation or reduction of molecular oxygen, reduced flavin or flavoprotein as one donor, and incorporation of one atom of oxygen"/>
    <property type="evidence" value="ECO:0007669"/>
    <property type="project" value="UniProtKB-UniRule"/>
</dbReference>
<dbReference type="InterPro" id="IPR000689">
    <property type="entry name" value="UbQ_mOase_COQ6"/>
</dbReference>
<keyword evidence="14" id="KW-1185">Reference proteome</keyword>
<keyword evidence="4 11" id="KW-0831">Ubiquinone biosynthesis</keyword>
<dbReference type="InterPro" id="IPR036188">
    <property type="entry name" value="FAD/NAD-bd_sf"/>
</dbReference>
<dbReference type="PANTHER" id="PTHR43876:SF7">
    <property type="entry name" value="UBIQUINONE BIOSYNTHESIS MONOOXYGENASE COQ6, MITOCHONDRIAL"/>
    <property type="match status" value="1"/>
</dbReference>
<keyword evidence="5 11" id="KW-0999">Mitochondrion inner membrane</keyword>
<comment type="similarity">
    <text evidence="2 11">Belongs to the UbiH/COQ6 family.</text>
</comment>
<comment type="subunit">
    <text evidence="11">Component of a multi-subunit COQ enzyme complex, composed of at least COQ3, COQ4, COQ5, COQ6, COQ7 and COQ9.</text>
</comment>
<dbReference type="FunCoup" id="G0VF63">
    <property type="interactions" value="454"/>
</dbReference>
<keyword evidence="7 11" id="KW-0560">Oxidoreductase</keyword>
<reference key="2">
    <citation type="submission" date="2011-08" db="EMBL/GenBank/DDBJ databases">
        <title>Genome sequence of Naumovozyma castellii.</title>
        <authorList>
            <person name="Gordon J.L."/>
            <person name="Armisen D."/>
            <person name="Proux-Wera E."/>
            <person name="OhEigeartaigh S.S."/>
            <person name="Byrne K.P."/>
            <person name="Wolfe K.H."/>
        </authorList>
    </citation>
    <scope>NUCLEOTIDE SEQUENCE</scope>
    <source>
        <strain>Type strain:CBS 4309</strain>
    </source>
</reference>
<dbReference type="EMBL" id="HE576756">
    <property type="protein sequence ID" value="CCC70128.1"/>
    <property type="molecule type" value="Genomic_DNA"/>
</dbReference>
<protein>
    <recommendedName>
        <fullName evidence="11">Ubiquinone biosynthesis monooxygenase COQ6, mitochondrial</fullName>
        <ecNumber evidence="11">1.14.15.45</ecNumber>
    </recommendedName>
    <alternativeName>
        <fullName evidence="11">2-methoxy-6-polyprenolphenol 4-hydroxylase</fullName>
        <ecNumber evidence="11">1.14.15.46</ecNumber>
    </alternativeName>
</protein>
<evidence type="ECO:0000256" key="2">
    <source>
        <dbReference type="ARBA" id="ARBA00005349"/>
    </source>
</evidence>